<name>A0AAD9KI17_RIDPI</name>
<dbReference type="InterPro" id="IPR019365">
    <property type="entry name" value="TVP18/Ca-channel_flower"/>
</dbReference>
<keyword evidence="8" id="KW-1185">Reference proteome</keyword>
<evidence type="ECO:0000313" key="8">
    <source>
        <dbReference type="Proteomes" id="UP001209878"/>
    </source>
</evidence>
<evidence type="ECO:0000256" key="2">
    <source>
        <dbReference type="ARBA" id="ARBA00010023"/>
    </source>
</evidence>
<accession>A0AAD9KI17</accession>
<dbReference type="PANTHER" id="PTHR13314">
    <property type="entry name" value="CALCIUM CHANNEL FLOWER HOMOLOG"/>
    <property type="match status" value="1"/>
</dbReference>
<evidence type="ECO:0000256" key="5">
    <source>
        <dbReference type="ARBA" id="ARBA00023136"/>
    </source>
</evidence>
<dbReference type="PANTHER" id="PTHR13314:SF2">
    <property type="entry name" value="CALCIUM CHANNEL FLOWER HOMOLOG"/>
    <property type="match status" value="1"/>
</dbReference>
<dbReference type="GO" id="GO:0016192">
    <property type="term" value="P:vesicle-mediated transport"/>
    <property type="evidence" value="ECO:0007669"/>
    <property type="project" value="TreeGrafter"/>
</dbReference>
<evidence type="ECO:0000313" key="7">
    <source>
        <dbReference type="EMBL" id="KAK2171584.1"/>
    </source>
</evidence>
<comment type="caution">
    <text evidence="7">The sequence shown here is derived from an EMBL/GenBank/DDBJ whole genome shotgun (WGS) entry which is preliminary data.</text>
</comment>
<evidence type="ECO:0000256" key="1">
    <source>
        <dbReference type="ARBA" id="ARBA00004127"/>
    </source>
</evidence>
<dbReference type="SMART" id="SM01077">
    <property type="entry name" value="Cg6151-P"/>
    <property type="match status" value="1"/>
</dbReference>
<dbReference type="Pfam" id="PF10233">
    <property type="entry name" value="Cg6151-P"/>
    <property type="match status" value="1"/>
</dbReference>
<organism evidence="7 8">
    <name type="scientific">Ridgeia piscesae</name>
    <name type="common">Tubeworm</name>
    <dbReference type="NCBI Taxonomy" id="27915"/>
    <lineage>
        <taxon>Eukaryota</taxon>
        <taxon>Metazoa</taxon>
        <taxon>Spiralia</taxon>
        <taxon>Lophotrochozoa</taxon>
        <taxon>Annelida</taxon>
        <taxon>Polychaeta</taxon>
        <taxon>Sedentaria</taxon>
        <taxon>Canalipalpata</taxon>
        <taxon>Sabellida</taxon>
        <taxon>Siboglinidae</taxon>
        <taxon>Ridgeia</taxon>
    </lineage>
</organism>
<dbReference type="EMBL" id="JAODUO010001050">
    <property type="protein sequence ID" value="KAK2171584.1"/>
    <property type="molecule type" value="Genomic_DNA"/>
</dbReference>
<comment type="subcellular location">
    <subcellularLocation>
        <location evidence="1">Endomembrane system</location>
        <topology evidence="1">Multi-pass membrane protein</topology>
    </subcellularLocation>
</comment>
<dbReference type="GO" id="GO:0016020">
    <property type="term" value="C:membrane"/>
    <property type="evidence" value="ECO:0007669"/>
    <property type="project" value="InterPro"/>
</dbReference>
<feature type="transmembrane region" description="Helical" evidence="6">
    <location>
        <begin position="97"/>
        <end position="114"/>
    </location>
</feature>
<keyword evidence="4 6" id="KW-1133">Transmembrane helix</keyword>
<keyword evidence="5 6" id="KW-0472">Membrane</keyword>
<evidence type="ECO:0000256" key="6">
    <source>
        <dbReference type="SAM" id="Phobius"/>
    </source>
</evidence>
<evidence type="ECO:0000256" key="4">
    <source>
        <dbReference type="ARBA" id="ARBA00022989"/>
    </source>
</evidence>
<reference evidence="7" key="1">
    <citation type="journal article" date="2023" name="Mol. Biol. Evol.">
        <title>Third-Generation Sequencing Reveals the Adaptive Role of the Epigenome in Three Deep-Sea Polychaetes.</title>
        <authorList>
            <person name="Perez M."/>
            <person name="Aroh O."/>
            <person name="Sun Y."/>
            <person name="Lan Y."/>
            <person name="Juniper S.K."/>
            <person name="Young C.R."/>
            <person name="Angers B."/>
            <person name="Qian P.Y."/>
        </authorList>
    </citation>
    <scope>NUCLEOTIDE SEQUENCE</scope>
    <source>
        <strain evidence="7">R07B-5</strain>
    </source>
</reference>
<proteinExistence type="inferred from homology"/>
<protein>
    <recommendedName>
        <fullName evidence="9">Calcium channel flower</fullName>
    </recommendedName>
</protein>
<gene>
    <name evidence="7" type="ORF">NP493_1047g00002</name>
</gene>
<comment type="similarity">
    <text evidence="2">Belongs to the calcium channel flower family.</text>
</comment>
<keyword evidence="3 6" id="KW-0812">Transmembrane</keyword>
<evidence type="ECO:0008006" key="9">
    <source>
        <dbReference type="Google" id="ProtNLM"/>
    </source>
</evidence>
<dbReference type="GO" id="GO:0012505">
    <property type="term" value="C:endomembrane system"/>
    <property type="evidence" value="ECO:0007669"/>
    <property type="project" value="UniProtKB-SubCell"/>
</dbReference>
<evidence type="ECO:0000256" key="3">
    <source>
        <dbReference type="ARBA" id="ARBA00022692"/>
    </source>
</evidence>
<dbReference type="AlphaFoldDB" id="A0AAD9KI17"/>
<sequence>MGQQPSSEPLGNQQQEAEGPQVAWWCRLLGRVVGAIGGVVAIITGIFVLISIHFMCILAGIIMMIAGVIVLIFEVPICCTFIEITKPIAAFAERRTFFQKAIIFGVLAIIPVAMCFGITSLFGCLPMFAAGVLYGLMALGKKADREEMMARAAPMQDTPITPQATTLSMTGNLIKNEVQENPFNAPR</sequence>
<feature type="transmembrane region" description="Helical" evidence="6">
    <location>
        <begin position="61"/>
        <end position="85"/>
    </location>
</feature>
<feature type="transmembrane region" description="Helical" evidence="6">
    <location>
        <begin position="32"/>
        <end position="55"/>
    </location>
</feature>
<dbReference type="Proteomes" id="UP001209878">
    <property type="component" value="Unassembled WGS sequence"/>
</dbReference>